<dbReference type="AlphaFoldDB" id="A0AAJ7RJI1"/>
<dbReference type="InterPro" id="IPR008733">
    <property type="entry name" value="PEX11"/>
</dbReference>
<evidence type="ECO:0000256" key="2">
    <source>
        <dbReference type="ARBA" id="ARBA00023140"/>
    </source>
</evidence>
<dbReference type="PANTHER" id="PTHR20990:SF1">
    <property type="entry name" value="PEROXISOMAL MEMBRANE PROTEIN 11C"/>
    <property type="match status" value="1"/>
</dbReference>
<dbReference type="GeneID" id="107269091"/>
<gene>
    <name evidence="5 6 7 8" type="primary">LOC107269091</name>
</gene>
<dbReference type="Pfam" id="PF05648">
    <property type="entry name" value="PEX11"/>
    <property type="match status" value="1"/>
</dbReference>
<evidence type="ECO:0000313" key="6">
    <source>
        <dbReference type="RefSeq" id="XP_024942058.1"/>
    </source>
</evidence>
<organism evidence="4 6">
    <name type="scientific">Cephus cinctus</name>
    <name type="common">Wheat stem sawfly</name>
    <dbReference type="NCBI Taxonomy" id="211228"/>
    <lineage>
        <taxon>Eukaryota</taxon>
        <taxon>Metazoa</taxon>
        <taxon>Ecdysozoa</taxon>
        <taxon>Arthropoda</taxon>
        <taxon>Hexapoda</taxon>
        <taxon>Insecta</taxon>
        <taxon>Pterygota</taxon>
        <taxon>Neoptera</taxon>
        <taxon>Endopterygota</taxon>
        <taxon>Hymenoptera</taxon>
        <taxon>Cephoidea</taxon>
        <taxon>Cephidae</taxon>
        <taxon>Cephus</taxon>
    </lineage>
</organism>
<dbReference type="Proteomes" id="UP000694920">
    <property type="component" value="Unplaced"/>
</dbReference>
<dbReference type="PANTHER" id="PTHR20990">
    <property type="entry name" value="PEROXISOMAL BIOGENESIS FACTOR 11"/>
    <property type="match status" value="1"/>
</dbReference>
<sequence length="239" mass="27239">MNLALVSEYLNTYPGRDKMLRTLSYVAKLVAGLSKSPEAAEKFKIIGSQMSSCRVTLRLLDDIPMLHYAMSYGLGKQEPDWLIRWMELIQIVVDTIFYPVEHICWAGEHKVISIDTLKWDDASTLFWIVSLYLSLFKSIRRLKQLEKHKMCLSKTNCDVRVTMGLVQAQQRNELLTSLRLVLDVSYAVSYLPSGVLWGGRFKTWHVGALGTISSLIGLYQAFSKQIAQQKNASNNHHII</sequence>
<protein>
    <submittedName>
        <fullName evidence="5 6">Peroxisomal membrane protein 11C isoform X1</fullName>
    </submittedName>
</protein>
<evidence type="ECO:0000313" key="7">
    <source>
        <dbReference type="RefSeq" id="XP_024942059.1"/>
    </source>
</evidence>
<reference evidence="5 6" key="1">
    <citation type="submission" date="2025-04" db="UniProtKB">
        <authorList>
            <consortium name="RefSeq"/>
        </authorList>
    </citation>
    <scope>IDENTIFICATION</scope>
</reference>
<evidence type="ECO:0000256" key="1">
    <source>
        <dbReference type="ARBA" id="ARBA00023136"/>
    </source>
</evidence>
<dbReference type="GO" id="GO:0005778">
    <property type="term" value="C:peroxisomal membrane"/>
    <property type="evidence" value="ECO:0007669"/>
    <property type="project" value="UniProtKB-SubCell"/>
</dbReference>
<evidence type="ECO:0000313" key="5">
    <source>
        <dbReference type="RefSeq" id="XP_015598046.1"/>
    </source>
</evidence>
<dbReference type="GO" id="GO:0016559">
    <property type="term" value="P:peroxisome fission"/>
    <property type="evidence" value="ECO:0007669"/>
    <property type="project" value="InterPro"/>
</dbReference>
<evidence type="ECO:0000313" key="4">
    <source>
        <dbReference type="Proteomes" id="UP000694920"/>
    </source>
</evidence>
<dbReference type="RefSeq" id="XP_024942059.1">
    <property type="nucleotide sequence ID" value="XM_025086291.1"/>
</dbReference>
<dbReference type="RefSeq" id="XP_024942058.1">
    <property type="nucleotide sequence ID" value="XM_025086290.1"/>
</dbReference>
<evidence type="ECO:0000256" key="3">
    <source>
        <dbReference type="ARBA" id="ARBA00046271"/>
    </source>
</evidence>
<accession>A0AAJ7RJI1</accession>
<keyword evidence="4" id="KW-1185">Reference proteome</keyword>
<dbReference type="CTD" id="42751"/>
<proteinExistence type="predicted"/>
<evidence type="ECO:0000313" key="8">
    <source>
        <dbReference type="RefSeq" id="XP_024942060.1"/>
    </source>
</evidence>
<keyword evidence="2" id="KW-0576">Peroxisome</keyword>
<dbReference type="RefSeq" id="XP_024942060.1">
    <property type="nucleotide sequence ID" value="XM_025086292.1"/>
</dbReference>
<dbReference type="RefSeq" id="XP_015598046.1">
    <property type="nucleotide sequence ID" value="XM_015742560.2"/>
</dbReference>
<name>A0AAJ7RJI1_CEPCN</name>
<dbReference type="InterPro" id="IPR026510">
    <property type="entry name" value="PEX11C_met"/>
</dbReference>
<dbReference type="KEGG" id="ccin:107269091"/>
<comment type="subcellular location">
    <subcellularLocation>
        <location evidence="3">Peroxisome membrane</location>
    </subcellularLocation>
</comment>
<keyword evidence="1" id="KW-0472">Membrane</keyword>